<keyword evidence="1" id="KW-0472">Membrane</keyword>
<reference evidence="2" key="1">
    <citation type="submission" date="2014-11" db="EMBL/GenBank/DDBJ databases">
        <authorList>
            <person name="Amaro Gonzalez C."/>
        </authorList>
    </citation>
    <scope>NUCLEOTIDE SEQUENCE</scope>
</reference>
<proteinExistence type="predicted"/>
<feature type="transmembrane region" description="Helical" evidence="1">
    <location>
        <begin position="20"/>
        <end position="36"/>
    </location>
</feature>
<evidence type="ECO:0000256" key="1">
    <source>
        <dbReference type="SAM" id="Phobius"/>
    </source>
</evidence>
<sequence>MYTIMYKLRFSLYKVTKPSSPMINFYVLFFILFYTLK</sequence>
<name>A0A0E9TKH1_ANGAN</name>
<dbReference type="EMBL" id="GBXM01054481">
    <property type="protein sequence ID" value="JAH54096.1"/>
    <property type="molecule type" value="Transcribed_RNA"/>
</dbReference>
<protein>
    <submittedName>
        <fullName evidence="2">Uncharacterized protein</fullName>
    </submittedName>
</protein>
<dbReference type="AlphaFoldDB" id="A0A0E9TKH1"/>
<keyword evidence="1" id="KW-0812">Transmembrane</keyword>
<evidence type="ECO:0000313" key="2">
    <source>
        <dbReference type="EMBL" id="JAH54096.1"/>
    </source>
</evidence>
<organism evidence="2">
    <name type="scientific">Anguilla anguilla</name>
    <name type="common">European freshwater eel</name>
    <name type="synonym">Muraena anguilla</name>
    <dbReference type="NCBI Taxonomy" id="7936"/>
    <lineage>
        <taxon>Eukaryota</taxon>
        <taxon>Metazoa</taxon>
        <taxon>Chordata</taxon>
        <taxon>Craniata</taxon>
        <taxon>Vertebrata</taxon>
        <taxon>Euteleostomi</taxon>
        <taxon>Actinopterygii</taxon>
        <taxon>Neopterygii</taxon>
        <taxon>Teleostei</taxon>
        <taxon>Anguilliformes</taxon>
        <taxon>Anguillidae</taxon>
        <taxon>Anguilla</taxon>
    </lineage>
</organism>
<accession>A0A0E9TKH1</accession>
<keyword evidence="1" id="KW-1133">Transmembrane helix</keyword>
<reference evidence="2" key="2">
    <citation type="journal article" date="2015" name="Fish Shellfish Immunol.">
        <title>Early steps in the European eel (Anguilla anguilla)-Vibrio vulnificus interaction in the gills: Role of the RtxA13 toxin.</title>
        <authorList>
            <person name="Callol A."/>
            <person name="Pajuelo D."/>
            <person name="Ebbesson L."/>
            <person name="Teles M."/>
            <person name="MacKenzie S."/>
            <person name="Amaro C."/>
        </authorList>
    </citation>
    <scope>NUCLEOTIDE SEQUENCE</scope>
</reference>